<feature type="region of interest" description="Disordered" evidence="1">
    <location>
        <begin position="1"/>
        <end position="66"/>
    </location>
</feature>
<dbReference type="EMBL" id="BMSA01000003">
    <property type="protein sequence ID" value="GGT39363.1"/>
    <property type="molecule type" value="Genomic_DNA"/>
</dbReference>
<reference evidence="2" key="2">
    <citation type="submission" date="2020-09" db="EMBL/GenBank/DDBJ databases">
        <authorList>
            <person name="Sun Q."/>
            <person name="Ohkuma M."/>
        </authorList>
    </citation>
    <scope>NUCLEOTIDE SEQUENCE</scope>
    <source>
        <strain evidence="2">JCM 4125</strain>
    </source>
</reference>
<comment type="caution">
    <text evidence="2">The sequence shown here is derived from an EMBL/GenBank/DDBJ whole genome shotgun (WGS) entry which is preliminary data.</text>
</comment>
<protein>
    <submittedName>
        <fullName evidence="2">Uncharacterized protein</fullName>
    </submittedName>
</protein>
<dbReference type="Proteomes" id="UP000646776">
    <property type="component" value="Unassembled WGS sequence"/>
</dbReference>
<name>A0A918H5Y7_9ACTN</name>
<proteinExistence type="predicted"/>
<evidence type="ECO:0000313" key="3">
    <source>
        <dbReference type="Proteomes" id="UP000646776"/>
    </source>
</evidence>
<keyword evidence="3" id="KW-1185">Reference proteome</keyword>
<feature type="compositionally biased region" description="Acidic residues" evidence="1">
    <location>
        <begin position="1"/>
        <end position="10"/>
    </location>
</feature>
<evidence type="ECO:0000256" key="1">
    <source>
        <dbReference type="SAM" id="MobiDB-lite"/>
    </source>
</evidence>
<evidence type="ECO:0000313" key="2">
    <source>
        <dbReference type="EMBL" id="GGT39363.1"/>
    </source>
</evidence>
<feature type="compositionally biased region" description="Acidic residues" evidence="1">
    <location>
        <begin position="42"/>
        <end position="66"/>
    </location>
</feature>
<gene>
    <name evidence="2" type="ORF">GCM10010226_14410</name>
</gene>
<dbReference type="AlphaFoldDB" id="A0A918H5Y7"/>
<reference evidence="2" key="1">
    <citation type="journal article" date="2014" name="Int. J. Syst. Evol. Microbiol.">
        <title>Complete genome sequence of Corynebacterium casei LMG S-19264T (=DSM 44701T), isolated from a smear-ripened cheese.</title>
        <authorList>
            <consortium name="US DOE Joint Genome Institute (JGI-PGF)"/>
            <person name="Walter F."/>
            <person name="Albersmeier A."/>
            <person name="Kalinowski J."/>
            <person name="Ruckert C."/>
        </authorList>
    </citation>
    <scope>NUCLEOTIDE SEQUENCE</scope>
    <source>
        <strain evidence="2">JCM 4125</strain>
    </source>
</reference>
<feature type="compositionally biased region" description="Basic and acidic residues" evidence="1">
    <location>
        <begin position="11"/>
        <end position="21"/>
    </location>
</feature>
<dbReference type="RefSeq" id="WP_189708826.1">
    <property type="nucleotide sequence ID" value="NZ_BMSA01000003.1"/>
</dbReference>
<sequence length="66" mass="7139">MTTDEGEQTWDEGRLTEHDVIEAADGTGYTSMSEFVAGENGYEPDDTYASDSYDADADDIDDSGGF</sequence>
<accession>A0A918H5Y7</accession>
<organism evidence="2 3">
    <name type="scientific">Streptomyces phaeofaciens</name>
    <dbReference type="NCBI Taxonomy" id="68254"/>
    <lineage>
        <taxon>Bacteria</taxon>
        <taxon>Bacillati</taxon>
        <taxon>Actinomycetota</taxon>
        <taxon>Actinomycetes</taxon>
        <taxon>Kitasatosporales</taxon>
        <taxon>Streptomycetaceae</taxon>
        <taxon>Streptomyces</taxon>
    </lineage>
</organism>